<proteinExistence type="predicted"/>
<name>A0A4V6KNP4_SERFO</name>
<reference evidence="1" key="1">
    <citation type="submission" date="2019-05" db="EMBL/GenBank/DDBJ databases">
        <authorList>
            <consortium name="Pathogen Informatics"/>
        </authorList>
    </citation>
    <scope>NUCLEOTIDE SEQUENCE [LARGE SCALE GENOMIC DNA]</scope>
    <source>
        <strain evidence="1">NCTC12965</strain>
    </source>
</reference>
<dbReference type="AlphaFoldDB" id="A0A4V6KNP4"/>
<organism evidence="1">
    <name type="scientific">Serratia fonticola</name>
    <dbReference type="NCBI Taxonomy" id="47917"/>
    <lineage>
        <taxon>Bacteria</taxon>
        <taxon>Pseudomonadati</taxon>
        <taxon>Pseudomonadota</taxon>
        <taxon>Gammaproteobacteria</taxon>
        <taxon>Enterobacterales</taxon>
        <taxon>Yersiniaceae</taxon>
        <taxon>Serratia</taxon>
    </lineage>
</organism>
<accession>A0A4V6KNP4</accession>
<protein>
    <submittedName>
        <fullName evidence="1">Uncharacterized protein</fullName>
    </submittedName>
</protein>
<sequence>MLERTNQPDKYHIENTYALSLRDSGEPKNISKALKLFTKNISLETLLDQSEKITDKFSASTYGNIGKCLALNNNHRRCIDLLLQIILLRDARK</sequence>
<gene>
    <name evidence="1" type="ORF">NCTC12965_02411</name>
</gene>
<dbReference type="EMBL" id="CABEEZ010000046">
    <property type="protein sequence ID" value="VTR26738.1"/>
    <property type="molecule type" value="Genomic_DNA"/>
</dbReference>
<evidence type="ECO:0000313" key="1">
    <source>
        <dbReference type="EMBL" id="VTR26738.1"/>
    </source>
</evidence>